<dbReference type="Pfam" id="PF02635">
    <property type="entry name" value="DsrE"/>
    <property type="match status" value="1"/>
</dbReference>
<dbReference type="OrthoDB" id="7567342at2"/>
<protein>
    <submittedName>
        <fullName evidence="1">Uncharacterized protein</fullName>
    </submittedName>
</protein>
<comment type="caution">
    <text evidence="1">The sequence shown here is derived from an EMBL/GenBank/DDBJ whole genome shotgun (WGS) entry which is preliminary data.</text>
</comment>
<dbReference type="SUPFAM" id="SSF75169">
    <property type="entry name" value="DsrEFH-like"/>
    <property type="match status" value="1"/>
</dbReference>
<proteinExistence type="predicted"/>
<evidence type="ECO:0000313" key="2">
    <source>
        <dbReference type="Proteomes" id="UP000198462"/>
    </source>
</evidence>
<name>A0A219B3A8_9SPHN</name>
<sequence>MPRGLTLVVLSDEHARVHGGLTLAATAAAMGRSVQVFFQGEAVRAVLADRCWAKDPSLREHGIATVRQLLDQCSELGVRLVACETGIHQTGARQRGLYAAVETGGLVGALTEDAELVTI</sequence>
<dbReference type="InterPro" id="IPR027396">
    <property type="entry name" value="DsrEFH-like"/>
</dbReference>
<reference evidence="2" key="1">
    <citation type="submission" date="2017-05" db="EMBL/GenBank/DDBJ databases">
        <authorList>
            <person name="Lin X."/>
        </authorList>
    </citation>
    <scope>NUCLEOTIDE SEQUENCE [LARGE SCALE GENOMIC DNA]</scope>
    <source>
        <strain evidence="2">JLT2012</strain>
    </source>
</reference>
<accession>A0A219B3A8</accession>
<dbReference type="Proteomes" id="UP000198462">
    <property type="component" value="Unassembled WGS sequence"/>
</dbReference>
<dbReference type="PANTHER" id="PTHR34655">
    <property type="entry name" value="CONSERVED WITHIN P. AEROPHILUM"/>
    <property type="match status" value="1"/>
</dbReference>
<evidence type="ECO:0000313" key="1">
    <source>
        <dbReference type="EMBL" id="OWV32827.1"/>
    </source>
</evidence>
<dbReference type="RefSeq" id="WP_088711619.1">
    <property type="nucleotide sequence ID" value="NZ_NFZT01000001.1"/>
</dbReference>
<organism evidence="1 2">
    <name type="scientific">Pacificimonas flava</name>
    <dbReference type="NCBI Taxonomy" id="1234595"/>
    <lineage>
        <taxon>Bacteria</taxon>
        <taxon>Pseudomonadati</taxon>
        <taxon>Pseudomonadota</taxon>
        <taxon>Alphaproteobacteria</taxon>
        <taxon>Sphingomonadales</taxon>
        <taxon>Sphingosinicellaceae</taxon>
        <taxon>Pacificimonas</taxon>
    </lineage>
</organism>
<dbReference type="PANTHER" id="PTHR34655:SF2">
    <property type="entry name" value="PEROXIREDOXIN FAMILY PROTEIN"/>
    <property type="match status" value="1"/>
</dbReference>
<keyword evidence="2" id="KW-1185">Reference proteome</keyword>
<dbReference type="AlphaFoldDB" id="A0A219B3A8"/>
<gene>
    <name evidence="1" type="ORF">B5C34_04745</name>
</gene>
<dbReference type="InterPro" id="IPR003787">
    <property type="entry name" value="Sulphur_relay_DsrE/F-like"/>
</dbReference>
<dbReference type="EMBL" id="NFZT01000001">
    <property type="protein sequence ID" value="OWV32827.1"/>
    <property type="molecule type" value="Genomic_DNA"/>
</dbReference>
<dbReference type="Gene3D" id="3.40.1260.10">
    <property type="entry name" value="DsrEFH-like"/>
    <property type="match status" value="1"/>
</dbReference>